<dbReference type="EMBL" id="NBIV01000114">
    <property type="protein sequence ID" value="PXF43714.1"/>
    <property type="molecule type" value="Genomic_DNA"/>
</dbReference>
<dbReference type="SUPFAM" id="SSF81383">
    <property type="entry name" value="F-box domain"/>
    <property type="match status" value="1"/>
</dbReference>
<evidence type="ECO:0000313" key="2">
    <source>
        <dbReference type="Proteomes" id="UP000247409"/>
    </source>
</evidence>
<dbReference type="OrthoDB" id="10626311at2759"/>
<proteinExistence type="predicted"/>
<evidence type="ECO:0000313" key="1">
    <source>
        <dbReference type="EMBL" id="PXF43714.1"/>
    </source>
</evidence>
<dbReference type="InterPro" id="IPR036047">
    <property type="entry name" value="F-box-like_dom_sf"/>
</dbReference>
<dbReference type="Proteomes" id="UP000247409">
    <property type="component" value="Unassembled WGS sequence"/>
</dbReference>
<gene>
    <name evidence="1" type="ORF">BWQ96_06544</name>
</gene>
<dbReference type="AlphaFoldDB" id="A0A2V3INR4"/>
<keyword evidence="2" id="KW-1185">Reference proteome</keyword>
<organism evidence="1 2">
    <name type="scientific">Gracilariopsis chorda</name>
    <dbReference type="NCBI Taxonomy" id="448386"/>
    <lineage>
        <taxon>Eukaryota</taxon>
        <taxon>Rhodophyta</taxon>
        <taxon>Florideophyceae</taxon>
        <taxon>Rhodymeniophycidae</taxon>
        <taxon>Gracilariales</taxon>
        <taxon>Gracilariaceae</taxon>
        <taxon>Gracilariopsis</taxon>
    </lineage>
</organism>
<comment type="caution">
    <text evidence="1">The sequence shown here is derived from an EMBL/GenBank/DDBJ whole genome shotgun (WGS) entry which is preliminary data.</text>
</comment>
<evidence type="ECO:0008006" key="3">
    <source>
        <dbReference type="Google" id="ProtNLM"/>
    </source>
</evidence>
<sequence length="351" mass="39423">MRRTAPVHLVHGTSRKRPRSVSTVCTAPKRACRPSTPVLPIDVWHTVANQLPPSALVNLGRTNSQLHSITASVLRRKLWHAVFHSAPYDALQASALSSIVSLLAQAPSMKRKRIGTHIELLCAEYDVAIPAVSCFTKQEASTFLHVDACVLNKMPLARVAPRSTTRHFRPVDVSMPYKMSLQRKGAPLYTFDAILRAALITHEDLNVLVPHLRKAVGVDQLHYDRAVTAQEFIAHAAVAHCVSVQRVDYCLSACSDVEAFRRGLWEKSFDEYVPLVLRLIKMHVKLDRCYRFLLQMDGNARLKAKRLLVKLLRSGSFSASAYVKSLQANLWWAKSEKNLRKMRGFAARGLY</sequence>
<accession>A0A2V3INR4</accession>
<name>A0A2V3INR4_9FLOR</name>
<protein>
    <recommendedName>
        <fullName evidence="3">F-box domain-containing protein</fullName>
    </recommendedName>
</protein>
<reference evidence="1 2" key="1">
    <citation type="journal article" date="2018" name="Mol. Biol. Evol.">
        <title>Analysis of the draft genome of the red seaweed Gracilariopsis chorda provides insights into genome size evolution in Rhodophyta.</title>
        <authorList>
            <person name="Lee J."/>
            <person name="Yang E.C."/>
            <person name="Graf L."/>
            <person name="Yang J.H."/>
            <person name="Qiu H."/>
            <person name="Zel Zion U."/>
            <person name="Chan C.X."/>
            <person name="Stephens T.G."/>
            <person name="Weber A.P.M."/>
            <person name="Boo G.H."/>
            <person name="Boo S.M."/>
            <person name="Kim K.M."/>
            <person name="Shin Y."/>
            <person name="Jung M."/>
            <person name="Lee S.J."/>
            <person name="Yim H.S."/>
            <person name="Lee J.H."/>
            <person name="Bhattacharya D."/>
            <person name="Yoon H.S."/>
        </authorList>
    </citation>
    <scope>NUCLEOTIDE SEQUENCE [LARGE SCALE GENOMIC DNA]</scope>
    <source>
        <strain evidence="1 2">SKKU-2015</strain>
        <tissue evidence="1">Whole body</tissue>
    </source>
</reference>